<dbReference type="GeneID" id="63698124"/>
<sequence>MPSIHERIRDDLLLRERALWTALTSADPAPAVEKLSSREANFIFPQKPVVTIDGTEPSLEDVVQPPFHRFDSFSLVDTRTIILDLMAGVVTYQITASKGDQMYNATGSSTWSQGSDGEWKLACHQETLL</sequence>
<protein>
    <recommendedName>
        <fullName evidence="1">DUF4440 domain-containing protein</fullName>
    </recommendedName>
</protein>
<dbReference type="InterPro" id="IPR027843">
    <property type="entry name" value="DUF4440"/>
</dbReference>
<evidence type="ECO:0000313" key="3">
    <source>
        <dbReference type="Proteomes" id="UP000019804"/>
    </source>
</evidence>
<dbReference type="HOGENOM" id="CLU_125091_0_0_1"/>
<evidence type="ECO:0000259" key="1">
    <source>
        <dbReference type="Pfam" id="PF14534"/>
    </source>
</evidence>
<dbReference type="InterPro" id="IPR032710">
    <property type="entry name" value="NTF2-like_dom_sf"/>
</dbReference>
<name>A0A017S3B8_ASPRC</name>
<dbReference type="SUPFAM" id="SSF54427">
    <property type="entry name" value="NTF2-like"/>
    <property type="match status" value="1"/>
</dbReference>
<reference evidence="3" key="1">
    <citation type="journal article" date="2014" name="Nat. Commun.">
        <title>Genomic adaptations of the halophilic Dead Sea filamentous fungus Eurotium rubrum.</title>
        <authorList>
            <person name="Kis-Papo T."/>
            <person name="Weig A.R."/>
            <person name="Riley R."/>
            <person name="Persoh D."/>
            <person name="Salamov A."/>
            <person name="Sun H."/>
            <person name="Lipzen A."/>
            <person name="Wasser S.P."/>
            <person name="Rambold G."/>
            <person name="Grigoriev I.V."/>
            <person name="Nevo E."/>
        </authorList>
    </citation>
    <scope>NUCLEOTIDE SEQUENCE [LARGE SCALE GENOMIC DNA]</scope>
    <source>
        <strain evidence="3">CBS 135680</strain>
    </source>
</reference>
<feature type="domain" description="DUF4440" evidence="1">
    <location>
        <begin position="15"/>
        <end position="121"/>
    </location>
</feature>
<proteinExistence type="predicted"/>
<keyword evidence="3" id="KW-1185">Reference proteome</keyword>
<organism evidence="2 3">
    <name type="scientific">Aspergillus ruber (strain CBS 135680)</name>
    <dbReference type="NCBI Taxonomy" id="1388766"/>
    <lineage>
        <taxon>Eukaryota</taxon>
        <taxon>Fungi</taxon>
        <taxon>Dikarya</taxon>
        <taxon>Ascomycota</taxon>
        <taxon>Pezizomycotina</taxon>
        <taxon>Eurotiomycetes</taxon>
        <taxon>Eurotiomycetidae</taxon>
        <taxon>Eurotiales</taxon>
        <taxon>Aspergillaceae</taxon>
        <taxon>Aspergillus</taxon>
        <taxon>Aspergillus subgen. Aspergillus</taxon>
    </lineage>
</organism>
<dbReference type="EMBL" id="KK088446">
    <property type="protein sequence ID" value="EYE91341.1"/>
    <property type="molecule type" value="Genomic_DNA"/>
</dbReference>
<gene>
    <name evidence="2" type="ORF">EURHEDRAFT_416588</name>
</gene>
<dbReference type="Proteomes" id="UP000019804">
    <property type="component" value="Unassembled WGS sequence"/>
</dbReference>
<dbReference type="RefSeq" id="XP_040635031.1">
    <property type="nucleotide sequence ID" value="XM_040783000.1"/>
</dbReference>
<dbReference type="OrthoDB" id="2865667at2759"/>
<accession>A0A017S3B8</accession>
<dbReference type="AlphaFoldDB" id="A0A017S3B8"/>
<dbReference type="Pfam" id="PF14534">
    <property type="entry name" value="DUF4440"/>
    <property type="match status" value="1"/>
</dbReference>
<evidence type="ECO:0000313" key="2">
    <source>
        <dbReference type="EMBL" id="EYE91341.1"/>
    </source>
</evidence>